<evidence type="ECO:0000313" key="4">
    <source>
        <dbReference type="Proteomes" id="UP001369815"/>
    </source>
</evidence>
<reference evidence="3 4" key="1">
    <citation type="journal article" date="2024" name="Front Chem Biol">
        <title>Unveiling the potential of Daldinia eschscholtzii MFLUCC 19-0629 through bioactivity and bioinformatics studies for enhanced sustainable agriculture production.</title>
        <authorList>
            <person name="Brooks S."/>
            <person name="Weaver J.A."/>
            <person name="Klomchit A."/>
            <person name="Alharthi S.A."/>
            <person name="Onlamun T."/>
            <person name="Nurani R."/>
            <person name="Vong T.K."/>
            <person name="Alberti F."/>
            <person name="Greco C."/>
        </authorList>
    </citation>
    <scope>NUCLEOTIDE SEQUENCE [LARGE SCALE GENOMIC DNA]</scope>
    <source>
        <strain evidence="3">MFLUCC 19-0629</strain>
    </source>
</reference>
<keyword evidence="1 2" id="KW-0732">Signal</keyword>
<organism evidence="3 4">
    <name type="scientific">Daldinia eschscholtzii</name>
    <dbReference type="NCBI Taxonomy" id="292717"/>
    <lineage>
        <taxon>Eukaryota</taxon>
        <taxon>Fungi</taxon>
        <taxon>Dikarya</taxon>
        <taxon>Ascomycota</taxon>
        <taxon>Pezizomycotina</taxon>
        <taxon>Sordariomycetes</taxon>
        <taxon>Xylariomycetidae</taxon>
        <taxon>Xylariales</taxon>
        <taxon>Hypoxylaceae</taxon>
        <taxon>Daldinia</taxon>
    </lineage>
</organism>
<dbReference type="InterPro" id="IPR036908">
    <property type="entry name" value="RlpA-like_sf"/>
</dbReference>
<feature type="signal peptide" evidence="2">
    <location>
        <begin position="1"/>
        <end position="21"/>
    </location>
</feature>
<dbReference type="EMBL" id="JBANMG010000006">
    <property type="protein sequence ID" value="KAK6952386.1"/>
    <property type="molecule type" value="Genomic_DNA"/>
</dbReference>
<feature type="chain" id="PRO_5043657535" description="RlpA-like protein double-psi beta-barrel domain-containing protein" evidence="2">
    <location>
        <begin position="22"/>
        <end position="158"/>
    </location>
</feature>
<dbReference type="Proteomes" id="UP001369815">
    <property type="component" value="Unassembled WGS sequence"/>
</dbReference>
<evidence type="ECO:0000256" key="2">
    <source>
        <dbReference type="SAM" id="SignalP"/>
    </source>
</evidence>
<dbReference type="Gene3D" id="2.40.40.10">
    <property type="entry name" value="RlpA-like domain"/>
    <property type="match status" value="1"/>
</dbReference>
<protein>
    <recommendedName>
        <fullName evidence="5">RlpA-like protein double-psi beta-barrel domain-containing protein</fullName>
    </recommendedName>
</protein>
<evidence type="ECO:0000256" key="1">
    <source>
        <dbReference type="ARBA" id="ARBA00022729"/>
    </source>
</evidence>
<dbReference type="PANTHER" id="PTHR31836:SF28">
    <property type="entry name" value="SRCR DOMAIN-CONTAINING PROTEIN-RELATED"/>
    <property type="match status" value="1"/>
</dbReference>
<dbReference type="SUPFAM" id="SSF50685">
    <property type="entry name" value="Barwin-like endoglucanases"/>
    <property type="match status" value="1"/>
</dbReference>
<dbReference type="InterPro" id="IPR051477">
    <property type="entry name" value="Expansin_CellWall"/>
</dbReference>
<evidence type="ECO:0008006" key="5">
    <source>
        <dbReference type="Google" id="ProtNLM"/>
    </source>
</evidence>
<evidence type="ECO:0000313" key="3">
    <source>
        <dbReference type="EMBL" id="KAK6952386.1"/>
    </source>
</evidence>
<dbReference type="PANTHER" id="PTHR31836">
    <property type="match status" value="1"/>
</dbReference>
<gene>
    <name evidence="3" type="ORF">Daesc_006922</name>
</gene>
<dbReference type="AlphaFoldDB" id="A0AAX6MIU1"/>
<sequence length="158" mass="16758">MAPITKTLLLLAAAAARQALAYSGDMTYYAPGLGACGKWNTEADHIVALSPAEYGYDANPNNAKVCGRTINIHYNGQTASATVVDRCQGCASGSIDVSPAVFRSLAPLDKGRVKVTWGYTGANAVRVEDLGAGEIRLKLVEEVNEEYTNFQNATEGEL</sequence>
<proteinExistence type="predicted"/>
<accession>A0AAX6MIU1</accession>
<dbReference type="CDD" id="cd22191">
    <property type="entry name" value="DPBB_RlpA_EXP_N-like"/>
    <property type="match status" value="1"/>
</dbReference>
<name>A0AAX6MIU1_9PEZI</name>
<keyword evidence="4" id="KW-1185">Reference proteome</keyword>
<comment type="caution">
    <text evidence="3">The sequence shown here is derived from an EMBL/GenBank/DDBJ whole genome shotgun (WGS) entry which is preliminary data.</text>
</comment>